<gene>
    <name evidence="4" type="primary">fdhD_2</name>
    <name evidence="3" type="synonym">fdhD</name>
    <name evidence="4" type="ORF">GCM10007932_40090</name>
</gene>
<comment type="caution">
    <text evidence="3">Lacks conserved residue(s) required for the propagation of feature annotation.</text>
</comment>
<comment type="caution">
    <text evidence="4">The sequence shown here is derived from an EMBL/GenBank/DDBJ whole genome shotgun (WGS) entry which is preliminary data.</text>
</comment>
<dbReference type="GO" id="GO:0005737">
    <property type="term" value="C:cytoplasm"/>
    <property type="evidence" value="ECO:0007669"/>
    <property type="project" value="UniProtKB-SubCell"/>
</dbReference>
<dbReference type="GO" id="GO:0006777">
    <property type="term" value="P:Mo-molybdopterin cofactor biosynthetic process"/>
    <property type="evidence" value="ECO:0007669"/>
    <property type="project" value="UniProtKB-UniRule"/>
</dbReference>
<keyword evidence="1 3" id="KW-0963">Cytoplasm</keyword>
<reference evidence="5" key="1">
    <citation type="journal article" date="2019" name="Int. J. Syst. Evol. Microbiol.">
        <title>The Global Catalogue of Microorganisms (GCM) 10K type strain sequencing project: providing services to taxonomists for standard genome sequencing and annotation.</title>
        <authorList>
            <consortium name="The Broad Institute Genomics Platform"/>
            <consortium name="The Broad Institute Genome Sequencing Center for Infectious Disease"/>
            <person name="Wu L."/>
            <person name="Ma J."/>
        </authorList>
    </citation>
    <scope>NUCLEOTIDE SEQUENCE [LARGE SCALE GENOMIC DNA]</scope>
    <source>
        <strain evidence="5">NBRC 15640</strain>
    </source>
</reference>
<dbReference type="PANTHER" id="PTHR30592:SF1">
    <property type="entry name" value="SULFUR CARRIER PROTEIN FDHD"/>
    <property type="match status" value="1"/>
</dbReference>
<evidence type="ECO:0000256" key="2">
    <source>
        <dbReference type="ARBA" id="ARBA00023150"/>
    </source>
</evidence>
<dbReference type="SUPFAM" id="SSF53927">
    <property type="entry name" value="Cytidine deaminase-like"/>
    <property type="match status" value="1"/>
</dbReference>
<accession>A0AAV5NWK6</accession>
<comment type="function">
    <text evidence="3">Required for formate dehydrogenase (FDH) activity. Acts as a sulfur carrier protein that transfers sulfur from IscS to the molybdenum cofactor prior to its insertion into FDH.</text>
</comment>
<dbReference type="Gene3D" id="3.40.140.10">
    <property type="entry name" value="Cytidine Deaminase, domain 2"/>
    <property type="match status" value="1"/>
</dbReference>
<dbReference type="InterPro" id="IPR003786">
    <property type="entry name" value="FdhD"/>
</dbReference>
<dbReference type="PANTHER" id="PTHR30592">
    <property type="entry name" value="FORMATE DEHYDROGENASE"/>
    <property type="match status" value="1"/>
</dbReference>
<comment type="similarity">
    <text evidence="3">Belongs to the FdhD family.</text>
</comment>
<sequence>MAQSPEQYLDKADKSTKRLNRIAVKQGKCIPQTDKLIVEEPFAIWLRQQQPDTSVKEKHLFSTMRTPGGDSELVLGMLLSEGVINSVAQVRSLTFGEGTDSNECYAELVPELEVDWASQGRSASFSSCGLCGKSAIRLLELRGVPKLDNTSRWLPEQVVVALPDTLKAQQDLFAQTGASHGCGLFDANGSLLSIAEDVGRHNALDKLLGQRARVSEYMEKGKVIGLSGRVSIEMMQKVVMSGVPVVVSVGAPTQLAVQMAQRFGITLIGFCQQEGFNIYSGEQRLAFGSQPPKNNIKEK</sequence>
<feature type="active site" description="Cysteine persulfide intermediate" evidence="3">
    <location>
        <position position="128"/>
    </location>
</feature>
<dbReference type="NCBIfam" id="TIGR00129">
    <property type="entry name" value="fdhD_narQ"/>
    <property type="match status" value="1"/>
</dbReference>
<dbReference type="InterPro" id="IPR016193">
    <property type="entry name" value="Cytidine_deaminase-like"/>
</dbReference>
<dbReference type="EMBL" id="BSNX01000056">
    <property type="protein sequence ID" value="GLQ74648.1"/>
    <property type="molecule type" value="Genomic_DNA"/>
</dbReference>
<dbReference type="Proteomes" id="UP001156690">
    <property type="component" value="Unassembled WGS sequence"/>
</dbReference>
<dbReference type="GO" id="GO:0097163">
    <property type="term" value="F:sulfur carrier activity"/>
    <property type="evidence" value="ECO:0007669"/>
    <property type="project" value="UniProtKB-UniRule"/>
</dbReference>
<evidence type="ECO:0000256" key="1">
    <source>
        <dbReference type="ARBA" id="ARBA00022490"/>
    </source>
</evidence>
<dbReference type="PIRSF" id="PIRSF015626">
    <property type="entry name" value="FdhD"/>
    <property type="match status" value="1"/>
</dbReference>
<dbReference type="AlphaFoldDB" id="A0AAV5NWK6"/>
<keyword evidence="5" id="KW-1185">Reference proteome</keyword>
<evidence type="ECO:0000313" key="4">
    <source>
        <dbReference type="EMBL" id="GLQ74648.1"/>
    </source>
</evidence>
<name>A0AAV5NWK6_9VIBR</name>
<evidence type="ECO:0000256" key="3">
    <source>
        <dbReference type="HAMAP-Rule" id="MF_00187"/>
    </source>
</evidence>
<evidence type="ECO:0000313" key="5">
    <source>
        <dbReference type="Proteomes" id="UP001156690"/>
    </source>
</evidence>
<proteinExistence type="inferred from homology"/>
<dbReference type="HAMAP" id="MF_00187">
    <property type="entry name" value="FdhD"/>
    <property type="match status" value="1"/>
</dbReference>
<keyword evidence="2 3" id="KW-0501">Molybdenum cofactor biosynthesis</keyword>
<comment type="subcellular location">
    <subcellularLocation>
        <location evidence="3">Cytoplasm</location>
    </subcellularLocation>
</comment>
<protein>
    <recommendedName>
        <fullName evidence="3">Sulfur carrier protein FdhD</fullName>
    </recommendedName>
</protein>
<dbReference type="GO" id="GO:0016783">
    <property type="term" value="F:sulfurtransferase activity"/>
    <property type="evidence" value="ECO:0007669"/>
    <property type="project" value="InterPro"/>
</dbReference>
<dbReference type="Gene3D" id="3.10.20.10">
    <property type="match status" value="1"/>
</dbReference>
<organism evidence="4 5">
    <name type="scientific">Vibrio penaeicida</name>
    <dbReference type="NCBI Taxonomy" id="104609"/>
    <lineage>
        <taxon>Bacteria</taxon>
        <taxon>Pseudomonadati</taxon>
        <taxon>Pseudomonadota</taxon>
        <taxon>Gammaproteobacteria</taxon>
        <taxon>Vibrionales</taxon>
        <taxon>Vibrionaceae</taxon>
        <taxon>Vibrio</taxon>
    </lineage>
</organism>
<dbReference type="Pfam" id="PF02634">
    <property type="entry name" value="FdhD-NarQ"/>
    <property type="match status" value="1"/>
</dbReference>